<gene>
    <name evidence="3" type="ORF">G5V58_23515</name>
</gene>
<dbReference type="PANTHER" id="PTHR43798">
    <property type="entry name" value="MONOACYLGLYCEROL LIPASE"/>
    <property type="match status" value="1"/>
</dbReference>
<dbReference type="PANTHER" id="PTHR43798:SF33">
    <property type="entry name" value="HYDROLASE, PUTATIVE (AFU_ORTHOLOGUE AFUA_2G14860)-RELATED"/>
    <property type="match status" value="1"/>
</dbReference>
<dbReference type="Pfam" id="PF00561">
    <property type="entry name" value="Abhydrolase_1"/>
    <property type="match status" value="1"/>
</dbReference>
<name>A0A6G6WJE3_9ACTN</name>
<dbReference type="InterPro" id="IPR029058">
    <property type="entry name" value="AB_hydrolase_fold"/>
</dbReference>
<reference evidence="3 4" key="1">
    <citation type="submission" date="2020-02" db="EMBL/GenBank/DDBJ databases">
        <title>Full genome sequence of Nocardioides sp. R-3366.</title>
        <authorList>
            <person name="Im W.-T."/>
        </authorList>
    </citation>
    <scope>NUCLEOTIDE SEQUENCE [LARGE SCALE GENOMIC DNA]</scope>
    <source>
        <strain evidence="3 4">R-3366</strain>
    </source>
</reference>
<feature type="signal peptide" evidence="1">
    <location>
        <begin position="1"/>
        <end position="29"/>
    </location>
</feature>
<keyword evidence="1" id="KW-0732">Signal</keyword>
<evidence type="ECO:0000313" key="4">
    <source>
        <dbReference type="Proteomes" id="UP000502996"/>
    </source>
</evidence>
<evidence type="ECO:0000313" key="3">
    <source>
        <dbReference type="EMBL" id="QIG45326.1"/>
    </source>
</evidence>
<dbReference type="PRINTS" id="PR00111">
    <property type="entry name" value="ABHYDROLASE"/>
</dbReference>
<dbReference type="SUPFAM" id="SSF53474">
    <property type="entry name" value="alpha/beta-Hydrolases"/>
    <property type="match status" value="1"/>
</dbReference>
<evidence type="ECO:0000256" key="1">
    <source>
        <dbReference type="SAM" id="SignalP"/>
    </source>
</evidence>
<evidence type="ECO:0000259" key="2">
    <source>
        <dbReference type="Pfam" id="PF00561"/>
    </source>
</evidence>
<keyword evidence="3" id="KW-0378">Hydrolase</keyword>
<dbReference type="Gene3D" id="3.40.50.1820">
    <property type="entry name" value="alpha/beta hydrolase"/>
    <property type="match status" value="1"/>
</dbReference>
<dbReference type="KEGG" id="nano:G5V58_23515"/>
<organism evidence="3 4">
    <name type="scientific">Nocardioides anomalus</name>
    <dbReference type="NCBI Taxonomy" id="2712223"/>
    <lineage>
        <taxon>Bacteria</taxon>
        <taxon>Bacillati</taxon>
        <taxon>Actinomycetota</taxon>
        <taxon>Actinomycetes</taxon>
        <taxon>Propionibacteriales</taxon>
        <taxon>Nocardioidaceae</taxon>
        <taxon>Nocardioides</taxon>
    </lineage>
</organism>
<protein>
    <submittedName>
        <fullName evidence="3">Alpha/beta hydrolase</fullName>
    </submittedName>
</protein>
<sequence>MTLHRQRYGAGPRPALAVHGITASSAAWAAVGAALPEEWSLVAVDLRGRGHSRDLPSSTGLQSHVDDLVPVAEELAAGGPVPLVGHSMGAYVAVHLAHERPDLFSRVVLVDGGVALPLPADADPDAVLAATLGPALERLSRSCPTVEAYVDVFRAHPALGPHWSTVVEGYARYDALETPDGVRSRCDEESVRADGRDLLVSGAVFDSELRSVGVPVTILAAPGGMLGEPPGLLPVAALTAYDEVPGIDVEVVPDTNHYTIVFAPAAAARVAAVVSGGAA</sequence>
<dbReference type="InterPro" id="IPR050266">
    <property type="entry name" value="AB_hydrolase_sf"/>
</dbReference>
<dbReference type="EMBL" id="CP049257">
    <property type="protein sequence ID" value="QIG45326.1"/>
    <property type="molecule type" value="Genomic_DNA"/>
</dbReference>
<dbReference type="InterPro" id="IPR000073">
    <property type="entry name" value="AB_hydrolase_1"/>
</dbReference>
<dbReference type="GO" id="GO:0016787">
    <property type="term" value="F:hydrolase activity"/>
    <property type="evidence" value="ECO:0007669"/>
    <property type="project" value="UniProtKB-KW"/>
</dbReference>
<dbReference type="GO" id="GO:0016020">
    <property type="term" value="C:membrane"/>
    <property type="evidence" value="ECO:0007669"/>
    <property type="project" value="TreeGrafter"/>
</dbReference>
<dbReference type="RefSeq" id="WP_165237784.1">
    <property type="nucleotide sequence ID" value="NZ_CP049257.1"/>
</dbReference>
<feature type="domain" description="AB hydrolase-1" evidence="2">
    <location>
        <begin position="18"/>
        <end position="117"/>
    </location>
</feature>
<proteinExistence type="predicted"/>
<accession>A0A6G6WJE3</accession>
<dbReference type="Proteomes" id="UP000502996">
    <property type="component" value="Chromosome"/>
</dbReference>
<dbReference type="AlphaFoldDB" id="A0A6G6WJE3"/>
<keyword evidence="4" id="KW-1185">Reference proteome</keyword>
<feature type="chain" id="PRO_5038721430" evidence="1">
    <location>
        <begin position="30"/>
        <end position="279"/>
    </location>
</feature>